<evidence type="ECO:0000256" key="1">
    <source>
        <dbReference type="SAM" id="MobiDB-lite"/>
    </source>
</evidence>
<dbReference type="InterPro" id="IPR036718">
    <property type="entry name" value="H-AmDH_asu_dom2_sf"/>
</dbReference>
<dbReference type="Pfam" id="PF09100">
    <property type="entry name" value="Qn_am_d_aIV"/>
    <property type="match status" value="1"/>
</dbReference>
<name>A0ABW0TEJ7_9BACL</name>
<evidence type="ECO:0000313" key="5">
    <source>
        <dbReference type="EMBL" id="MFC5587821.1"/>
    </source>
</evidence>
<sequence length="539" mass="60768">MFRNKRTMFGVILLLLTVLVIVTACTKDDSQKSKDESKEEARAPGLSLANEEWSETFQNSCLTCHAVGENGKVERISDIRKTPEGWQDTITRMQTMWGVQITDEEKAAIVQELSDKNGLAPGETEKVLYWLTESGSTIEPVTEEYNKIESSCIACHAGGRSLAQYRTEDEWMKLKDFHIGMSPAMIYQMRTVKWEEEADQILAYMASIHPYGTDEWEQWKDEKTDHEIAGTWRIVGRQPGSGLYSGHSEISKKEDMYYEKRTLFMPDEQEKTSEGNVRKYAGYSLRSSLSDGDVKIRGVFNVKEDGEKIEGRWNEVNDKGKFADETYYKADKTALLASWPSSIKTGTTETIHVIGAKLPDQLTTDSFVASDGLVVDKVEKQDGDDVWVTVTAKETGEMMLDLKDGGQPVKIIAFDKVDSIKVLPERGLARLNYTGYQQSVQFEAIGYTTDHKEIGPLFVKWELQEQNEKNDDLKYVGQIDADSGLFTPGQGGPNPERTWSSNNTGYVTVQASYQDPTTKEKMTGEGTLFITLPDYVYIK</sequence>
<feature type="region of interest" description="Disordered" evidence="1">
    <location>
        <begin position="30"/>
        <end position="49"/>
    </location>
</feature>
<organism evidence="5 6">
    <name type="scientific">Sporosarcina soli</name>
    <dbReference type="NCBI Taxonomy" id="334736"/>
    <lineage>
        <taxon>Bacteria</taxon>
        <taxon>Bacillati</taxon>
        <taxon>Bacillota</taxon>
        <taxon>Bacilli</taxon>
        <taxon>Bacillales</taxon>
        <taxon>Caryophanaceae</taxon>
        <taxon>Sporosarcina</taxon>
    </lineage>
</organism>
<dbReference type="RefSeq" id="WP_381430354.1">
    <property type="nucleotide sequence ID" value="NZ_JBHSNO010000001.1"/>
</dbReference>
<evidence type="ECO:0000259" key="3">
    <source>
        <dbReference type="Pfam" id="PF09100"/>
    </source>
</evidence>
<dbReference type="Gene3D" id="2.40.128.120">
    <property type="entry name" value="Quinohemoprotein amine dehydrogenase alpha subunit, domain 2"/>
    <property type="match status" value="1"/>
</dbReference>
<dbReference type="SUPFAM" id="SSF81296">
    <property type="entry name" value="E set domains"/>
    <property type="match status" value="1"/>
</dbReference>
<proteinExistence type="predicted"/>
<evidence type="ECO:0000313" key="6">
    <source>
        <dbReference type="Proteomes" id="UP001596109"/>
    </source>
</evidence>
<feature type="compositionally biased region" description="Basic and acidic residues" evidence="1">
    <location>
        <begin position="30"/>
        <end position="42"/>
    </location>
</feature>
<evidence type="ECO:0000259" key="4">
    <source>
        <dbReference type="Pfam" id="PF14930"/>
    </source>
</evidence>
<accession>A0ABW0TEJ7</accession>
<dbReference type="SUPFAM" id="SSF69298">
    <property type="entry name" value="Quinohemoprotein amine dehydrogenase A chain, domain 3"/>
    <property type="match status" value="1"/>
</dbReference>
<reference evidence="6" key="1">
    <citation type="journal article" date="2019" name="Int. J. Syst. Evol. Microbiol.">
        <title>The Global Catalogue of Microorganisms (GCM) 10K type strain sequencing project: providing services to taxonomists for standard genome sequencing and annotation.</title>
        <authorList>
            <consortium name="The Broad Institute Genomics Platform"/>
            <consortium name="The Broad Institute Genome Sequencing Center for Infectious Disease"/>
            <person name="Wu L."/>
            <person name="Ma J."/>
        </authorList>
    </citation>
    <scope>NUCLEOTIDE SEQUENCE [LARGE SCALE GENOMIC DNA]</scope>
    <source>
        <strain evidence="6">CGMCC 4.1434</strain>
    </source>
</reference>
<dbReference type="Proteomes" id="UP001596109">
    <property type="component" value="Unassembled WGS sequence"/>
</dbReference>
<dbReference type="InterPro" id="IPR036909">
    <property type="entry name" value="Cyt_c-like_dom_sf"/>
</dbReference>
<dbReference type="PROSITE" id="PS51257">
    <property type="entry name" value="PROKAR_LIPOPROTEIN"/>
    <property type="match status" value="1"/>
</dbReference>
<dbReference type="SUPFAM" id="SSF46626">
    <property type="entry name" value="Cytochrome c"/>
    <property type="match status" value="2"/>
</dbReference>
<dbReference type="Pfam" id="PF14930">
    <property type="entry name" value="Qn_am_d_aII"/>
    <property type="match status" value="1"/>
</dbReference>
<dbReference type="EMBL" id="JBHSNO010000001">
    <property type="protein sequence ID" value="MFC5587821.1"/>
    <property type="molecule type" value="Genomic_DNA"/>
</dbReference>
<dbReference type="InterPro" id="IPR014756">
    <property type="entry name" value="Ig_E-set"/>
</dbReference>
<feature type="domain" description="Quinohemoprotein amine dehydrogenase alpha subunit" evidence="4">
    <location>
        <begin position="226"/>
        <end position="317"/>
    </location>
</feature>
<protein>
    <submittedName>
        <fullName evidence="5">Quinohemoprotein amine dehydrogenase subunit alpha</fullName>
    </submittedName>
</protein>
<dbReference type="InterPro" id="IPR013783">
    <property type="entry name" value="Ig-like_fold"/>
</dbReference>
<dbReference type="InterPro" id="IPR015184">
    <property type="entry name" value="QH-AmDH_asu_dom_IV"/>
</dbReference>
<dbReference type="Gene3D" id="2.60.40.10">
    <property type="entry name" value="Immunoglobulins"/>
    <property type="match status" value="2"/>
</dbReference>
<feature type="domain" description="Quinohemoprotein amine dehydrogenase alpha subunit" evidence="3">
    <location>
        <begin position="420"/>
        <end position="536"/>
    </location>
</feature>
<dbReference type="Gene3D" id="1.10.760.10">
    <property type="entry name" value="Cytochrome c-like domain"/>
    <property type="match status" value="1"/>
</dbReference>
<evidence type="ECO:0000259" key="2">
    <source>
        <dbReference type="Pfam" id="PF09098"/>
    </source>
</evidence>
<dbReference type="InterPro" id="IPR009111">
    <property type="entry name" value="QH-AmDH_asu_dom2"/>
</dbReference>
<dbReference type="NCBIfam" id="TIGR03908">
    <property type="entry name" value="QH_alpha"/>
    <property type="match status" value="1"/>
</dbReference>
<feature type="domain" description="Quinohemoprotein amine dehydrogenase alpha subunit haem binding" evidence="2">
    <location>
        <begin position="55"/>
        <end position="216"/>
    </location>
</feature>
<dbReference type="InterPro" id="IPR015182">
    <property type="entry name" value="QH-AmDH_asu_heme-bd_dom"/>
</dbReference>
<dbReference type="InterPro" id="IPR023887">
    <property type="entry name" value="QH-AmDH_asu"/>
</dbReference>
<dbReference type="Pfam" id="PF09098">
    <property type="entry name" value="Dehyd-heme_bind"/>
    <property type="match status" value="1"/>
</dbReference>
<comment type="caution">
    <text evidence="5">The sequence shown here is derived from an EMBL/GenBank/DDBJ whole genome shotgun (WGS) entry which is preliminary data.</text>
</comment>
<gene>
    <name evidence="5" type="primary">peaA</name>
    <name evidence="5" type="ORF">ACFPRA_02725</name>
</gene>
<keyword evidence="6" id="KW-1185">Reference proteome</keyword>